<dbReference type="Pfam" id="PF01979">
    <property type="entry name" value="Amidohydro_1"/>
    <property type="match status" value="1"/>
</dbReference>
<organism evidence="2 3">
    <name type="scientific">Faecalicatena acetigenes</name>
    <dbReference type="NCBI Taxonomy" id="2981790"/>
    <lineage>
        <taxon>Bacteria</taxon>
        <taxon>Bacillati</taxon>
        <taxon>Bacillota</taxon>
        <taxon>Clostridia</taxon>
        <taxon>Lachnospirales</taxon>
        <taxon>Lachnospiraceae</taxon>
        <taxon>Faecalicatena</taxon>
    </lineage>
</organism>
<evidence type="ECO:0000313" key="2">
    <source>
        <dbReference type="EMBL" id="MCU6746067.1"/>
    </source>
</evidence>
<dbReference type="InterPro" id="IPR050287">
    <property type="entry name" value="MTA/SAH_deaminase"/>
</dbReference>
<dbReference type="SUPFAM" id="SSF51338">
    <property type="entry name" value="Composite domain of metallo-dependent hydrolases"/>
    <property type="match status" value="1"/>
</dbReference>
<dbReference type="PANTHER" id="PTHR43794">
    <property type="entry name" value="AMINOHYDROLASE SSNA-RELATED"/>
    <property type="match status" value="1"/>
</dbReference>
<dbReference type="InterPro" id="IPR011059">
    <property type="entry name" value="Metal-dep_hydrolase_composite"/>
</dbReference>
<dbReference type="EMBL" id="JAOQJX010000001">
    <property type="protein sequence ID" value="MCU6746067.1"/>
    <property type="molecule type" value="Genomic_DNA"/>
</dbReference>
<dbReference type="Proteomes" id="UP001652394">
    <property type="component" value="Unassembled WGS sequence"/>
</dbReference>
<gene>
    <name evidence="2" type="ORF">OCV51_00065</name>
</gene>
<evidence type="ECO:0000313" key="3">
    <source>
        <dbReference type="Proteomes" id="UP001652394"/>
    </source>
</evidence>
<dbReference type="InterPro" id="IPR006680">
    <property type="entry name" value="Amidohydro-rel"/>
</dbReference>
<sequence length="442" mass="49217">MKYEMGISGAIIVSGHNGYEPFIGSVAIRGDRIEKVVTGSLEKEDCEEWIDGTGKILMPGLVNAHCHGDMTLARGLGDDLTLLEQNEKFADTEWFYTLISDEDRYYSRQLTYCEALLSGTTFIMENMYWGLGEDSVKAMVETGIKGALAEDIRVSFVRPDDFVSDAFLEAYGEVCQKNGILPILGGISEEDYKTERLKRILEIARKHGMKLTCHLAENTWRRDIVRERYNTTAIDYLYGTDLLGSDVIGSHVVYATDEEVKQLKETDTKVVNTPLCEMKICDGIAPIPEMVKQGVTVCLGTDGSMWNNSNDIFREMKGMSLLHTINSGIRSLTKKEILDMATINGAKCFGLEKEMGTIEEGKKADLLLIETNTPHMQPIRMGVNENVTSAIVFNATGQDVTDVFVNGRHVVSNGELLTVKVEEIMNKVKAASEKIADYLQKQ</sequence>
<feature type="domain" description="Amidohydrolase-related" evidence="1">
    <location>
        <begin position="56"/>
        <end position="409"/>
    </location>
</feature>
<comment type="caution">
    <text evidence="2">The sequence shown here is derived from an EMBL/GenBank/DDBJ whole genome shotgun (WGS) entry which is preliminary data.</text>
</comment>
<dbReference type="PANTHER" id="PTHR43794:SF5">
    <property type="entry name" value="CHLOROHYDROLASE FAMILY PROTEIN"/>
    <property type="match status" value="1"/>
</dbReference>
<keyword evidence="3" id="KW-1185">Reference proteome</keyword>
<dbReference type="Gene3D" id="2.30.40.10">
    <property type="entry name" value="Urease, subunit C, domain 1"/>
    <property type="match status" value="1"/>
</dbReference>
<dbReference type="Gene3D" id="3.20.20.140">
    <property type="entry name" value="Metal-dependent hydrolases"/>
    <property type="match status" value="1"/>
</dbReference>
<evidence type="ECO:0000259" key="1">
    <source>
        <dbReference type="Pfam" id="PF01979"/>
    </source>
</evidence>
<protein>
    <submittedName>
        <fullName evidence="2">Amidohydrolase family protein</fullName>
    </submittedName>
</protein>
<name>A0ABT2T830_9FIRM</name>
<proteinExistence type="predicted"/>
<dbReference type="SUPFAM" id="SSF51556">
    <property type="entry name" value="Metallo-dependent hydrolases"/>
    <property type="match status" value="1"/>
</dbReference>
<reference evidence="2 3" key="1">
    <citation type="journal article" date="2021" name="ISME Commun">
        <title>Automated analysis of genomic sequences facilitates high-throughput and comprehensive description of bacteria.</title>
        <authorList>
            <person name="Hitch T.C.A."/>
        </authorList>
    </citation>
    <scope>NUCLEOTIDE SEQUENCE [LARGE SCALE GENOMIC DNA]</scope>
    <source>
        <strain evidence="2 3">H2_18</strain>
    </source>
</reference>
<accession>A0ABT2T830</accession>
<dbReference type="InterPro" id="IPR032466">
    <property type="entry name" value="Metal_Hydrolase"/>
</dbReference>
<dbReference type="RefSeq" id="WP_059067377.1">
    <property type="nucleotide sequence ID" value="NZ_JAOQJX010000001.1"/>
</dbReference>